<dbReference type="InterPro" id="IPR050469">
    <property type="entry name" value="Diguanylate_Cyclase"/>
</dbReference>
<evidence type="ECO:0000256" key="1">
    <source>
        <dbReference type="ARBA" id="ARBA00012528"/>
    </source>
</evidence>
<keyword evidence="3" id="KW-0812">Transmembrane</keyword>
<reference evidence="6" key="2">
    <citation type="submission" date="2023-07" db="EMBL/GenBank/DDBJ databases">
        <title>Marinomonas vulgaris A79, complete genome.</title>
        <authorList>
            <person name="Ying J.-J."/>
        </authorList>
    </citation>
    <scope>NUCLEOTIDE SEQUENCE [LARGE SCALE GENOMIC DNA]</scope>
    <source>
        <strain evidence="6">A79</strain>
    </source>
</reference>
<sequence length="397" mass="44337">MRILNRSFPSQAALKDKKPQISSPNMSLLKNLIVVISSPIINEEGEYFGFIGGTIYLKNFNILSKILGEHYYENGSYIYVIDENKNVLYHPYVERIGTQAGNNSGIDEMLSKKEGGMVLTNSYGVEMLAGYSTIPSTGWIIVTQSPVESSLVPLTGIMQKVIIRTLPMAFIVFIFIWFFARAISRPLQQLADKAKLLNSPTVGKEISGIRSWYVESIKLQKALLTSVKLIQDQIMDLRKDAETDPLTGASNRRALKLKLGQLSLLETPFSILALDIDHFKHVNDTFGHPVGDEVLKRTTYVINTFCREHDLVSRTGGEEFVLLLTNTTTDDSLLIAERLRLAIANTKFKTVGHITVSIGVASWKKETTATYEETLSVADEALYEAKGNGRNQCVYKE</sequence>
<feature type="domain" description="GGDEF" evidence="4">
    <location>
        <begin position="267"/>
        <end position="397"/>
    </location>
</feature>
<keyword evidence="3" id="KW-0472">Membrane</keyword>
<accession>A0ABS5HBS0</accession>
<evidence type="ECO:0000259" key="4">
    <source>
        <dbReference type="PROSITE" id="PS50887"/>
    </source>
</evidence>
<dbReference type="PROSITE" id="PS50887">
    <property type="entry name" value="GGDEF"/>
    <property type="match status" value="1"/>
</dbReference>
<dbReference type="CDD" id="cd01949">
    <property type="entry name" value="GGDEF"/>
    <property type="match status" value="1"/>
</dbReference>
<dbReference type="InterPro" id="IPR000160">
    <property type="entry name" value="GGDEF_dom"/>
</dbReference>
<dbReference type="Proteomes" id="UP000679722">
    <property type="component" value="Unassembled WGS sequence"/>
</dbReference>
<dbReference type="InterPro" id="IPR043128">
    <property type="entry name" value="Rev_trsase/Diguanyl_cyclase"/>
</dbReference>
<dbReference type="Gene3D" id="3.30.450.20">
    <property type="entry name" value="PAS domain"/>
    <property type="match status" value="1"/>
</dbReference>
<reference evidence="5 6" key="1">
    <citation type="submission" date="2021-04" db="EMBL/GenBank/DDBJ databases">
        <authorList>
            <person name="Sun C."/>
        </authorList>
    </citation>
    <scope>NUCLEOTIDE SEQUENCE [LARGE SCALE GENOMIC DNA]</scope>
    <source>
        <strain evidence="5 6">A79</strain>
    </source>
</reference>
<dbReference type="NCBIfam" id="TIGR00254">
    <property type="entry name" value="GGDEF"/>
    <property type="match status" value="1"/>
</dbReference>
<dbReference type="Gene3D" id="3.30.70.270">
    <property type="match status" value="1"/>
</dbReference>
<gene>
    <name evidence="5" type="ORF">J9B83_05610</name>
</gene>
<dbReference type="Pfam" id="PF00990">
    <property type="entry name" value="GGDEF"/>
    <property type="match status" value="1"/>
</dbReference>
<dbReference type="CDD" id="cd12912">
    <property type="entry name" value="PDC2_MCP_like"/>
    <property type="match status" value="1"/>
</dbReference>
<evidence type="ECO:0000313" key="5">
    <source>
        <dbReference type="EMBL" id="MBR7888414.1"/>
    </source>
</evidence>
<evidence type="ECO:0000313" key="6">
    <source>
        <dbReference type="Proteomes" id="UP000679722"/>
    </source>
</evidence>
<evidence type="ECO:0000256" key="2">
    <source>
        <dbReference type="ARBA" id="ARBA00034247"/>
    </source>
</evidence>
<keyword evidence="5" id="KW-0808">Transferase</keyword>
<dbReference type="SUPFAM" id="SSF55073">
    <property type="entry name" value="Nucleotide cyclase"/>
    <property type="match status" value="1"/>
</dbReference>
<keyword evidence="3" id="KW-1133">Transmembrane helix</keyword>
<dbReference type="PANTHER" id="PTHR45138:SF9">
    <property type="entry name" value="DIGUANYLATE CYCLASE DGCM-RELATED"/>
    <property type="match status" value="1"/>
</dbReference>
<evidence type="ECO:0000256" key="3">
    <source>
        <dbReference type="SAM" id="Phobius"/>
    </source>
</evidence>
<proteinExistence type="predicted"/>
<protein>
    <recommendedName>
        <fullName evidence="1">diguanylate cyclase</fullName>
        <ecNumber evidence="1">2.7.7.65</ecNumber>
    </recommendedName>
</protein>
<dbReference type="PANTHER" id="PTHR45138">
    <property type="entry name" value="REGULATORY COMPONENTS OF SENSORY TRANSDUCTION SYSTEM"/>
    <property type="match status" value="1"/>
</dbReference>
<name>A0ABS5HBS0_9GAMM</name>
<feature type="transmembrane region" description="Helical" evidence="3">
    <location>
        <begin position="161"/>
        <end position="180"/>
    </location>
</feature>
<dbReference type="EMBL" id="JAGSSV010000005">
    <property type="protein sequence ID" value="MBR7888414.1"/>
    <property type="molecule type" value="Genomic_DNA"/>
</dbReference>
<keyword evidence="5" id="KW-0548">Nucleotidyltransferase</keyword>
<dbReference type="SMART" id="SM00267">
    <property type="entry name" value="GGDEF"/>
    <property type="match status" value="1"/>
</dbReference>
<comment type="catalytic activity">
    <reaction evidence="2">
        <text>2 GTP = 3',3'-c-di-GMP + 2 diphosphate</text>
        <dbReference type="Rhea" id="RHEA:24898"/>
        <dbReference type="ChEBI" id="CHEBI:33019"/>
        <dbReference type="ChEBI" id="CHEBI:37565"/>
        <dbReference type="ChEBI" id="CHEBI:58805"/>
        <dbReference type="EC" id="2.7.7.65"/>
    </reaction>
</comment>
<dbReference type="GO" id="GO:0052621">
    <property type="term" value="F:diguanylate cyclase activity"/>
    <property type="evidence" value="ECO:0007669"/>
    <property type="project" value="UniProtKB-EC"/>
</dbReference>
<comment type="caution">
    <text evidence="5">The sequence shown here is derived from an EMBL/GenBank/DDBJ whole genome shotgun (WGS) entry which is preliminary data.</text>
</comment>
<dbReference type="EC" id="2.7.7.65" evidence="1"/>
<keyword evidence="6" id="KW-1185">Reference proteome</keyword>
<dbReference type="InterPro" id="IPR029151">
    <property type="entry name" value="Sensor-like_sf"/>
</dbReference>
<dbReference type="InterPro" id="IPR029787">
    <property type="entry name" value="Nucleotide_cyclase"/>
</dbReference>
<dbReference type="SUPFAM" id="SSF103190">
    <property type="entry name" value="Sensory domain-like"/>
    <property type="match status" value="1"/>
</dbReference>
<dbReference type="CDD" id="cd18773">
    <property type="entry name" value="PDC1_HK_sensor"/>
    <property type="match status" value="1"/>
</dbReference>
<organism evidence="5 6">
    <name type="scientific">Marinomonas vulgaris</name>
    <dbReference type="NCBI Taxonomy" id="2823372"/>
    <lineage>
        <taxon>Bacteria</taxon>
        <taxon>Pseudomonadati</taxon>
        <taxon>Pseudomonadota</taxon>
        <taxon>Gammaproteobacteria</taxon>
        <taxon>Oceanospirillales</taxon>
        <taxon>Oceanospirillaceae</taxon>
        <taxon>Marinomonas</taxon>
    </lineage>
</organism>